<evidence type="ECO:0000259" key="2">
    <source>
        <dbReference type="SMART" id="SM00852"/>
    </source>
</evidence>
<dbReference type="NCBIfam" id="NF001813">
    <property type="entry name" value="PRK00549.1"/>
    <property type="match status" value="1"/>
</dbReference>
<sequence>MSTQPRPRAAVVVTGTEVLTGRVADANGGWLAERLRGHGVEIGTVVVVGDRAEDLRDALAWLTPRHALVVTTGGLGPTADDLTAAVVAEHQGRPLLLDAALRERVRARVEAVAARRGWPVDTPASLAGIAKQAHVPQGATVLEPVGTAPGLVVPPTRDGHAPVLVLPGPPSELRQMWPAAETSPVVAGVLAAGAGLEQRHLRLFGTPESDLAAALRDLGPALDPLELTTCIDDVGELEVVGRFAPEDAEVWQALADALAARFADTLFSPDGRSLDLLLAEALREAGATVATAESCTAGMLASRLADLPGSSDYLTGGLVVYANEVKRDQAGVPQAMLDEHGAVSAPVARALADGVRTRLGTTWGVGITGVAGPGGGTAAKPVGLVHVCLTSADVVLADELHLNGDRGRVRRRTVEAVMHRLLAQLRG</sequence>
<evidence type="ECO:0000313" key="3">
    <source>
        <dbReference type="EMBL" id="MCM0619109.1"/>
    </source>
</evidence>
<dbReference type="Pfam" id="PF00994">
    <property type="entry name" value="MoCF_biosynth"/>
    <property type="match status" value="1"/>
</dbReference>
<protein>
    <recommendedName>
        <fullName evidence="1">CinA-like protein</fullName>
    </recommendedName>
</protein>
<dbReference type="PANTHER" id="PTHR13939:SF0">
    <property type="entry name" value="NMN AMIDOHYDROLASE-LIKE PROTEIN YFAY"/>
    <property type="match status" value="1"/>
</dbReference>
<dbReference type="SMART" id="SM00852">
    <property type="entry name" value="MoCF_biosynth"/>
    <property type="match status" value="1"/>
</dbReference>
<dbReference type="PANTHER" id="PTHR13939">
    <property type="entry name" value="NICOTINAMIDE-NUCLEOTIDE AMIDOHYDROLASE PNCC"/>
    <property type="match status" value="1"/>
</dbReference>
<dbReference type="SUPFAM" id="SSF142433">
    <property type="entry name" value="CinA-like"/>
    <property type="match status" value="1"/>
</dbReference>
<dbReference type="RefSeq" id="WP_250825999.1">
    <property type="nucleotide sequence ID" value="NZ_JAMOIL010000001.1"/>
</dbReference>
<dbReference type="InterPro" id="IPR036425">
    <property type="entry name" value="MoaB/Mog-like_dom_sf"/>
</dbReference>
<comment type="caution">
    <text evidence="3">The sequence shown here is derived from an EMBL/GenBank/DDBJ whole genome shotgun (WGS) entry which is preliminary data.</text>
</comment>
<dbReference type="AlphaFoldDB" id="A0A9X2D6H7"/>
<dbReference type="Gene3D" id="3.40.980.10">
    <property type="entry name" value="MoaB/Mog-like domain"/>
    <property type="match status" value="1"/>
</dbReference>
<dbReference type="Pfam" id="PF02464">
    <property type="entry name" value="CinA"/>
    <property type="match status" value="1"/>
</dbReference>
<dbReference type="SUPFAM" id="SSF53218">
    <property type="entry name" value="Molybdenum cofactor biosynthesis proteins"/>
    <property type="match status" value="1"/>
</dbReference>
<dbReference type="InterPro" id="IPR001453">
    <property type="entry name" value="MoaB/Mog_dom"/>
</dbReference>
<name>A0A9X2D6H7_9ACTN</name>
<dbReference type="InterPro" id="IPR008136">
    <property type="entry name" value="CinA_C"/>
</dbReference>
<reference evidence="3" key="1">
    <citation type="submission" date="2022-05" db="EMBL/GenBank/DDBJ databases">
        <authorList>
            <person name="Tuo L."/>
        </authorList>
    </citation>
    <scope>NUCLEOTIDE SEQUENCE</scope>
    <source>
        <strain evidence="3">BSK12Z-4</strain>
    </source>
</reference>
<accession>A0A9X2D6H7</accession>
<organism evidence="3 4">
    <name type="scientific">Nocardioides bruguierae</name>
    <dbReference type="NCBI Taxonomy" id="2945102"/>
    <lineage>
        <taxon>Bacteria</taxon>
        <taxon>Bacillati</taxon>
        <taxon>Actinomycetota</taxon>
        <taxon>Actinomycetes</taxon>
        <taxon>Propionibacteriales</taxon>
        <taxon>Nocardioidaceae</taxon>
        <taxon>Nocardioides</taxon>
    </lineage>
</organism>
<proteinExistence type="inferred from homology"/>
<feature type="domain" description="MoaB/Mog" evidence="2">
    <location>
        <begin position="10"/>
        <end position="188"/>
    </location>
</feature>
<dbReference type="NCBIfam" id="TIGR00199">
    <property type="entry name" value="PncC_domain"/>
    <property type="match status" value="1"/>
</dbReference>
<dbReference type="Proteomes" id="UP001139485">
    <property type="component" value="Unassembled WGS sequence"/>
</dbReference>
<evidence type="ECO:0000256" key="1">
    <source>
        <dbReference type="HAMAP-Rule" id="MF_00226"/>
    </source>
</evidence>
<dbReference type="NCBIfam" id="TIGR00200">
    <property type="entry name" value="cinA_nterm"/>
    <property type="match status" value="1"/>
</dbReference>
<keyword evidence="4" id="KW-1185">Reference proteome</keyword>
<dbReference type="InterPro" id="IPR050101">
    <property type="entry name" value="CinA"/>
</dbReference>
<dbReference type="InterPro" id="IPR008135">
    <property type="entry name" value="Competence-induced_CinA"/>
</dbReference>
<dbReference type="EMBL" id="JAMOIL010000001">
    <property type="protein sequence ID" value="MCM0619109.1"/>
    <property type="molecule type" value="Genomic_DNA"/>
</dbReference>
<dbReference type="InterPro" id="IPR036653">
    <property type="entry name" value="CinA-like_C"/>
</dbReference>
<dbReference type="Gene3D" id="3.90.950.20">
    <property type="entry name" value="CinA-like"/>
    <property type="match status" value="1"/>
</dbReference>
<evidence type="ECO:0000313" key="4">
    <source>
        <dbReference type="Proteomes" id="UP001139485"/>
    </source>
</evidence>
<gene>
    <name evidence="3" type="ORF">M8330_02220</name>
</gene>
<dbReference type="HAMAP" id="MF_00226_B">
    <property type="entry name" value="CinA_B"/>
    <property type="match status" value="1"/>
</dbReference>
<comment type="similarity">
    <text evidence="1">Belongs to the CinA family.</text>
</comment>
<dbReference type="CDD" id="cd00885">
    <property type="entry name" value="cinA"/>
    <property type="match status" value="1"/>
</dbReference>
<dbReference type="PIRSF" id="PIRSF006728">
    <property type="entry name" value="CinA"/>
    <property type="match status" value="1"/>
</dbReference>